<reference evidence="12 13" key="1">
    <citation type="submission" date="2023-05" db="EMBL/GenBank/DDBJ databases">
        <authorList>
            <person name="Gao F."/>
        </authorList>
    </citation>
    <scope>NUCLEOTIDE SEQUENCE [LARGE SCALE GENOMIC DNA]</scope>
    <source>
        <strain evidence="12 13">MIMF12</strain>
    </source>
</reference>
<keyword evidence="9" id="KW-0963">Cytoplasm</keyword>
<dbReference type="PANTHER" id="PTHR23117:SF13">
    <property type="entry name" value="GUANYLATE KINASE"/>
    <property type="match status" value="1"/>
</dbReference>
<evidence type="ECO:0000256" key="3">
    <source>
        <dbReference type="ARBA" id="ARBA00016296"/>
    </source>
</evidence>
<feature type="domain" description="Guanylate kinase-like" evidence="11">
    <location>
        <begin position="28"/>
        <end position="206"/>
    </location>
</feature>
<name>A0ABT7JFN3_9DEIO</name>
<evidence type="ECO:0000256" key="1">
    <source>
        <dbReference type="ARBA" id="ARBA00005790"/>
    </source>
</evidence>
<evidence type="ECO:0000256" key="8">
    <source>
        <dbReference type="ARBA" id="ARBA00030128"/>
    </source>
</evidence>
<evidence type="ECO:0000256" key="6">
    <source>
        <dbReference type="ARBA" id="ARBA00022777"/>
    </source>
</evidence>
<protein>
    <recommendedName>
        <fullName evidence="3 9">Guanylate kinase</fullName>
        <ecNumber evidence="2 9">2.7.4.8</ecNumber>
    </recommendedName>
    <alternativeName>
        <fullName evidence="8 9">GMP kinase</fullName>
    </alternativeName>
</protein>
<dbReference type="GO" id="GO:0004385">
    <property type="term" value="F:GMP kinase activity"/>
    <property type="evidence" value="ECO:0007669"/>
    <property type="project" value="UniProtKB-EC"/>
</dbReference>
<evidence type="ECO:0000313" key="13">
    <source>
        <dbReference type="Proteomes" id="UP001302059"/>
    </source>
</evidence>
<dbReference type="EC" id="2.7.4.8" evidence="2 9"/>
<dbReference type="RefSeq" id="WP_285521592.1">
    <property type="nucleotide sequence ID" value="NZ_JASNGB010000018.1"/>
</dbReference>
<comment type="caution">
    <text evidence="12">The sequence shown here is derived from an EMBL/GenBank/DDBJ whole genome shotgun (WGS) entry which is preliminary data.</text>
</comment>
<dbReference type="InterPro" id="IPR020590">
    <property type="entry name" value="Guanylate_kinase_CS"/>
</dbReference>
<comment type="subcellular location">
    <subcellularLocation>
        <location evidence="9">Cytoplasm</location>
    </subcellularLocation>
</comment>
<gene>
    <name evidence="9 12" type="primary">gmk</name>
    <name evidence="12" type="ORF">QOL99_04000</name>
</gene>
<dbReference type="Gene3D" id="3.40.50.300">
    <property type="entry name" value="P-loop containing nucleotide triphosphate hydrolases"/>
    <property type="match status" value="1"/>
</dbReference>
<dbReference type="InterPro" id="IPR008144">
    <property type="entry name" value="Guanylate_kin-like_dom"/>
</dbReference>
<dbReference type="SUPFAM" id="SSF52540">
    <property type="entry name" value="P-loop containing nucleoside triphosphate hydrolases"/>
    <property type="match status" value="1"/>
</dbReference>
<evidence type="ECO:0000256" key="2">
    <source>
        <dbReference type="ARBA" id="ARBA00012961"/>
    </source>
</evidence>
<dbReference type="EMBL" id="JASNGB010000018">
    <property type="protein sequence ID" value="MDL2343310.1"/>
    <property type="molecule type" value="Genomic_DNA"/>
</dbReference>
<accession>A0ABT7JFN3</accession>
<keyword evidence="5 9" id="KW-0547">Nucleotide-binding</keyword>
<dbReference type="HAMAP" id="MF_00328">
    <property type="entry name" value="Guanylate_kinase"/>
    <property type="match status" value="1"/>
</dbReference>
<dbReference type="PROSITE" id="PS50052">
    <property type="entry name" value="GUANYLATE_KINASE_2"/>
    <property type="match status" value="1"/>
</dbReference>
<feature type="region of interest" description="Disordered" evidence="10">
    <location>
        <begin position="212"/>
        <end position="231"/>
    </location>
</feature>
<comment type="similarity">
    <text evidence="1 9">Belongs to the guanylate kinase family.</text>
</comment>
<evidence type="ECO:0000256" key="7">
    <source>
        <dbReference type="ARBA" id="ARBA00022840"/>
    </source>
</evidence>
<dbReference type="InterPro" id="IPR008145">
    <property type="entry name" value="GK/Ca_channel_bsu"/>
</dbReference>
<dbReference type="NCBIfam" id="TIGR03263">
    <property type="entry name" value="guanyl_kin"/>
    <property type="match status" value="1"/>
</dbReference>
<sequence length="248" mass="27684">MMVTEPDASPAPGPSPWPRSSQPRPGRGLLLVITGASGVGKGTLRERWLAGQDVFYSTSWTTREARPGERDGVEYVFVTPEVFLDRVRQDGFLEHAQFVGNHYGTPAEPIEAALARGQDVVLEIEVEGAMQVKGRLGDEAILIFIMPPSLTELRRRLTARATETPERIEKRLARAREEIMHAHDFRYVVVNDDLDRAVEELRAVQRAERARQLPEAEWTDEDRAAGHLADTVRSGALSPADLRRVVES</sequence>
<dbReference type="Proteomes" id="UP001302059">
    <property type="component" value="Unassembled WGS sequence"/>
</dbReference>
<feature type="binding site" evidence="9">
    <location>
        <begin position="35"/>
        <end position="42"/>
    </location>
    <ligand>
        <name>ATP</name>
        <dbReference type="ChEBI" id="CHEBI:30616"/>
    </ligand>
</feature>
<dbReference type="CDD" id="cd00071">
    <property type="entry name" value="GMPK"/>
    <property type="match status" value="1"/>
</dbReference>
<evidence type="ECO:0000256" key="4">
    <source>
        <dbReference type="ARBA" id="ARBA00022679"/>
    </source>
</evidence>
<comment type="function">
    <text evidence="9">Essential for recycling GMP and indirectly, cGMP.</text>
</comment>
<dbReference type="PROSITE" id="PS00856">
    <property type="entry name" value="GUANYLATE_KINASE_1"/>
    <property type="match status" value="1"/>
</dbReference>
<dbReference type="SMART" id="SM00072">
    <property type="entry name" value="GuKc"/>
    <property type="match status" value="1"/>
</dbReference>
<dbReference type="PANTHER" id="PTHR23117">
    <property type="entry name" value="GUANYLATE KINASE-RELATED"/>
    <property type="match status" value="1"/>
</dbReference>
<dbReference type="Gene3D" id="3.30.63.10">
    <property type="entry name" value="Guanylate Kinase phosphate binding domain"/>
    <property type="match status" value="1"/>
</dbReference>
<feature type="region of interest" description="Disordered" evidence="10">
    <location>
        <begin position="1"/>
        <end position="24"/>
    </location>
</feature>
<keyword evidence="13" id="KW-1185">Reference proteome</keyword>
<proteinExistence type="inferred from homology"/>
<keyword evidence="7 9" id="KW-0067">ATP-binding</keyword>
<keyword evidence="4 9" id="KW-0808">Transferase</keyword>
<organism evidence="12 13">
    <name type="scientific">Deinococcus rhizophilus</name>
    <dbReference type="NCBI Taxonomy" id="3049544"/>
    <lineage>
        <taxon>Bacteria</taxon>
        <taxon>Thermotogati</taxon>
        <taxon>Deinococcota</taxon>
        <taxon>Deinococci</taxon>
        <taxon>Deinococcales</taxon>
        <taxon>Deinococcaceae</taxon>
        <taxon>Deinococcus</taxon>
    </lineage>
</organism>
<evidence type="ECO:0000313" key="12">
    <source>
        <dbReference type="EMBL" id="MDL2343310.1"/>
    </source>
</evidence>
<dbReference type="InterPro" id="IPR017665">
    <property type="entry name" value="Guanylate_kinase"/>
</dbReference>
<evidence type="ECO:0000256" key="9">
    <source>
        <dbReference type="HAMAP-Rule" id="MF_00328"/>
    </source>
</evidence>
<comment type="catalytic activity">
    <reaction evidence="9">
        <text>GMP + ATP = GDP + ADP</text>
        <dbReference type="Rhea" id="RHEA:20780"/>
        <dbReference type="ChEBI" id="CHEBI:30616"/>
        <dbReference type="ChEBI" id="CHEBI:58115"/>
        <dbReference type="ChEBI" id="CHEBI:58189"/>
        <dbReference type="ChEBI" id="CHEBI:456216"/>
        <dbReference type="EC" id="2.7.4.8"/>
    </reaction>
</comment>
<evidence type="ECO:0000256" key="5">
    <source>
        <dbReference type="ARBA" id="ARBA00022741"/>
    </source>
</evidence>
<dbReference type="InterPro" id="IPR027417">
    <property type="entry name" value="P-loop_NTPase"/>
</dbReference>
<evidence type="ECO:0000259" key="11">
    <source>
        <dbReference type="PROSITE" id="PS50052"/>
    </source>
</evidence>
<keyword evidence="6 9" id="KW-0418">Kinase</keyword>
<evidence type="ECO:0000256" key="10">
    <source>
        <dbReference type="SAM" id="MobiDB-lite"/>
    </source>
</evidence>
<dbReference type="Pfam" id="PF00625">
    <property type="entry name" value="Guanylate_kin"/>
    <property type="match status" value="1"/>
</dbReference>